<name>A0A2P2IXJ9_RHIMU</name>
<evidence type="ECO:0000313" key="1">
    <source>
        <dbReference type="EMBL" id="MBW85954.1"/>
    </source>
</evidence>
<proteinExistence type="predicted"/>
<organism evidence="1">
    <name type="scientific">Rhizophora mucronata</name>
    <name type="common">Asiatic mangrove</name>
    <dbReference type="NCBI Taxonomy" id="61149"/>
    <lineage>
        <taxon>Eukaryota</taxon>
        <taxon>Viridiplantae</taxon>
        <taxon>Streptophyta</taxon>
        <taxon>Embryophyta</taxon>
        <taxon>Tracheophyta</taxon>
        <taxon>Spermatophyta</taxon>
        <taxon>Magnoliopsida</taxon>
        <taxon>eudicotyledons</taxon>
        <taxon>Gunneridae</taxon>
        <taxon>Pentapetalae</taxon>
        <taxon>rosids</taxon>
        <taxon>fabids</taxon>
        <taxon>Malpighiales</taxon>
        <taxon>Rhizophoraceae</taxon>
        <taxon>Rhizophora</taxon>
    </lineage>
</organism>
<dbReference type="EMBL" id="GGEC01005471">
    <property type="protein sequence ID" value="MBW85954.1"/>
    <property type="molecule type" value="Transcribed_RNA"/>
</dbReference>
<accession>A0A2P2IXJ9</accession>
<dbReference type="AlphaFoldDB" id="A0A2P2IXJ9"/>
<sequence>MQEESGENGCIYGKVVGIFTGDKLKELV</sequence>
<protein>
    <submittedName>
        <fullName evidence="1">Uncharacterized protein</fullName>
    </submittedName>
</protein>
<reference evidence="1" key="1">
    <citation type="submission" date="2018-02" db="EMBL/GenBank/DDBJ databases">
        <title>Rhizophora mucronata_Transcriptome.</title>
        <authorList>
            <person name="Meera S.P."/>
            <person name="Sreeshan A."/>
            <person name="Augustine A."/>
        </authorList>
    </citation>
    <scope>NUCLEOTIDE SEQUENCE</scope>
    <source>
        <tissue evidence="1">Leaf</tissue>
    </source>
</reference>